<dbReference type="KEGG" id="dfa:DFA_11022"/>
<proteinExistence type="predicted"/>
<dbReference type="EMBL" id="GL883029">
    <property type="protein sequence ID" value="EGG13261.1"/>
    <property type="molecule type" value="Genomic_DNA"/>
</dbReference>
<dbReference type="PANTHER" id="PTHR28360">
    <property type="entry name" value="DYNACTIN SUBUNIT 3"/>
    <property type="match status" value="1"/>
</dbReference>
<dbReference type="RefSeq" id="XP_004349960.1">
    <property type="nucleotide sequence ID" value="XM_004349910.1"/>
</dbReference>
<gene>
    <name evidence="2" type="primary">dynC</name>
    <name evidence="2" type="ORF">DFA_11022</name>
</gene>
<name>F4QEE8_CACFS</name>
<evidence type="ECO:0000313" key="2">
    <source>
        <dbReference type="EMBL" id="EGG13261.1"/>
    </source>
</evidence>
<accession>F4QEE8</accession>
<sequence>MSTNIDINTPIKPSSSSNNDDDYDDDAINDIEQRIIELENCLMGHQVLSLDDLLRTPLPYITTTTNSSSPSTLRRQTSPSTSSSSSSTTTIISNTNLVDTTLQSGSCISEQLDRYRSQINNIKTDNDTINSFLNLYKDNETLFNTVMDNDAIGNGGLITSVEKLAIILSSEDDIKQTARYLQLLSELEKFINSNSVSSIPSSITALKPLQSFHNEQQAITVALNKKLEQKIQSYNDIVEALSTRFAYWDMILSEYEKSLGRGEL</sequence>
<dbReference type="Proteomes" id="UP000007797">
    <property type="component" value="Unassembled WGS sequence"/>
</dbReference>
<dbReference type="GeneID" id="14866499"/>
<organism evidence="2 3">
    <name type="scientific">Cavenderia fasciculata</name>
    <name type="common">Slime mold</name>
    <name type="synonym">Dictyostelium fasciculatum</name>
    <dbReference type="NCBI Taxonomy" id="261658"/>
    <lineage>
        <taxon>Eukaryota</taxon>
        <taxon>Amoebozoa</taxon>
        <taxon>Evosea</taxon>
        <taxon>Eumycetozoa</taxon>
        <taxon>Dictyostelia</taxon>
        <taxon>Acytosteliales</taxon>
        <taxon>Cavenderiaceae</taxon>
        <taxon>Cavenderia</taxon>
    </lineage>
</organism>
<protein>
    <submittedName>
        <fullName evidence="2">Dynactin 22 kDa subunit</fullName>
    </submittedName>
</protein>
<dbReference type="PANTHER" id="PTHR28360:SF1">
    <property type="entry name" value="DYNACTIN SUBUNIT 3"/>
    <property type="match status" value="1"/>
</dbReference>
<feature type="region of interest" description="Disordered" evidence="1">
    <location>
        <begin position="61"/>
        <end position="89"/>
    </location>
</feature>
<evidence type="ECO:0000256" key="1">
    <source>
        <dbReference type="SAM" id="MobiDB-lite"/>
    </source>
</evidence>
<evidence type="ECO:0000313" key="3">
    <source>
        <dbReference type="Proteomes" id="UP000007797"/>
    </source>
</evidence>
<dbReference type="Pfam" id="PF07426">
    <property type="entry name" value="Dynactin_p22"/>
    <property type="match status" value="1"/>
</dbReference>
<dbReference type="AlphaFoldDB" id="F4QEE8"/>
<feature type="region of interest" description="Disordered" evidence="1">
    <location>
        <begin position="1"/>
        <end position="26"/>
    </location>
</feature>
<keyword evidence="3" id="KW-1185">Reference proteome</keyword>
<feature type="compositionally biased region" description="Polar residues" evidence="1">
    <location>
        <begin position="1"/>
        <end position="13"/>
    </location>
</feature>
<dbReference type="InterPro" id="IPR009991">
    <property type="entry name" value="DCTN3"/>
</dbReference>
<dbReference type="STRING" id="1054147.F4QEE8"/>
<reference evidence="3" key="1">
    <citation type="journal article" date="2011" name="Genome Res.">
        <title>Phylogeny-wide analysis of social amoeba genomes highlights ancient origins for complex intercellular communication.</title>
        <authorList>
            <person name="Heidel A.J."/>
            <person name="Lawal H.M."/>
            <person name="Felder M."/>
            <person name="Schilde C."/>
            <person name="Helps N.R."/>
            <person name="Tunggal B."/>
            <person name="Rivero F."/>
            <person name="John U."/>
            <person name="Schleicher M."/>
            <person name="Eichinger L."/>
            <person name="Platzer M."/>
            <person name="Noegel A.A."/>
            <person name="Schaap P."/>
            <person name="Gloeckner G."/>
        </authorList>
    </citation>
    <scope>NUCLEOTIDE SEQUENCE [LARGE SCALE GENOMIC DNA]</scope>
    <source>
        <strain evidence="3">SH3</strain>
    </source>
</reference>
<dbReference type="GO" id="GO:0005869">
    <property type="term" value="C:dynactin complex"/>
    <property type="evidence" value="ECO:0007669"/>
    <property type="project" value="InterPro"/>
</dbReference>
<dbReference type="OrthoDB" id="16729at2759"/>
<dbReference type="GO" id="GO:0061640">
    <property type="term" value="P:cytoskeleton-dependent cytokinesis"/>
    <property type="evidence" value="ECO:0007669"/>
    <property type="project" value="InterPro"/>
</dbReference>
<feature type="compositionally biased region" description="Low complexity" evidence="1">
    <location>
        <begin position="62"/>
        <end position="89"/>
    </location>
</feature>